<protein>
    <submittedName>
        <fullName evidence="1">Uncharacterized protein</fullName>
    </submittedName>
</protein>
<accession>A0A392T0J8</accession>
<dbReference type="EMBL" id="LXQA010480651">
    <property type="protein sequence ID" value="MCI54519.1"/>
    <property type="molecule type" value="Genomic_DNA"/>
</dbReference>
<organism evidence="1 2">
    <name type="scientific">Trifolium medium</name>
    <dbReference type="NCBI Taxonomy" id="97028"/>
    <lineage>
        <taxon>Eukaryota</taxon>
        <taxon>Viridiplantae</taxon>
        <taxon>Streptophyta</taxon>
        <taxon>Embryophyta</taxon>
        <taxon>Tracheophyta</taxon>
        <taxon>Spermatophyta</taxon>
        <taxon>Magnoliopsida</taxon>
        <taxon>eudicotyledons</taxon>
        <taxon>Gunneridae</taxon>
        <taxon>Pentapetalae</taxon>
        <taxon>rosids</taxon>
        <taxon>fabids</taxon>
        <taxon>Fabales</taxon>
        <taxon>Fabaceae</taxon>
        <taxon>Papilionoideae</taxon>
        <taxon>50 kb inversion clade</taxon>
        <taxon>NPAAA clade</taxon>
        <taxon>Hologalegina</taxon>
        <taxon>IRL clade</taxon>
        <taxon>Trifolieae</taxon>
        <taxon>Trifolium</taxon>
    </lineage>
</organism>
<proteinExistence type="predicted"/>
<dbReference type="Proteomes" id="UP000265520">
    <property type="component" value="Unassembled WGS sequence"/>
</dbReference>
<feature type="non-terminal residue" evidence="1">
    <location>
        <position position="14"/>
    </location>
</feature>
<keyword evidence="2" id="KW-1185">Reference proteome</keyword>
<sequence length="14" mass="1532">MAAMRVQRRPSDGG</sequence>
<reference evidence="1 2" key="1">
    <citation type="journal article" date="2018" name="Front. Plant Sci.">
        <title>Red Clover (Trifolium pratense) and Zigzag Clover (T. medium) - A Picture of Genomic Similarities and Differences.</title>
        <authorList>
            <person name="Dluhosova J."/>
            <person name="Istvanek J."/>
            <person name="Nedelnik J."/>
            <person name="Repkova J."/>
        </authorList>
    </citation>
    <scope>NUCLEOTIDE SEQUENCE [LARGE SCALE GENOMIC DNA]</scope>
    <source>
        <strain evidence="2">cv. 10/8</strain>
        <tissue evidence="1">Leaf</tissue>
    </source>
</reference>
<evidence type="ECO:0000313" key="1">
    <source>
        <dbReference type="EMBL" id="MCI54519.1"/>
    </source>
</evidence>
<name>A0A392T0J8_9FABA</name>
<evidence type="ECO:0000313" key="2">
    <source>
        <dbReference type="Proteomes" id="UP000265520"/>
    </source>
</evidence>
<comment type="caution">
    <text evidence="1">The sequence shown here is derived from an EMBL/GenBank/DDBJ whole genome shotgun (WGS) entry which is preliminary data.</text>
</comment>